<keyword evidence="4" id="KW-1185">Reference proteome</keyword>
<protein>
    <submittedName>
        <fullName evidence="3">Site-specific integrase</fullName>
    </submittedName>
</protein>
<dbReference type="SUPFAM" id="SSF47823">
    <property type="entry name" value="lambda integrase-like, N-terminal domain"/>
    <property type="match status" value="1"/>
</dbReference>
<reference evidence="3 4" key="1">
    <citation type="submission" date="2024-01" db="EMBL/GenBank/DDBJ databases">
        <title>Genome analysis.</title>
        <authorList>
            <person name="Zhang K."/>
        </authorList>
    </citation>
    <scope>NUCLEOTIDE SEQUENCE [LARGE SCALE GENOMIC DNA]</scope>
    <source>
        <strain evidence="3 4">CGMCC 4.1753</strain>
    </source>
</reference>
<accession>A0ABU6LS47</accession>
<comment type="caution">
    <text evidence="3">The sequence shown here is derived from an EMBL/GenBank/DDBJ whole genome shotgun (WGS) entry which is preliminary data.</text>
</comment>
<dbReference type="InterPro" id="IPR010998">
    <property type="entry name" value="Integrase_recombinase_N"/>
</dbReference>
<feature type="domain" description="Integrase SAM-like N-terminal" evidence="2">
    <location>
        <begin position="22"/>
        <end position="69"/>
    </location>
</feature>
<name>A0ABU6LS47_9ACTN</name>
<keyword evidence="1" id="KW-0238">DNA-binding</keyword>
<dbReference type="RefSeq" id="WP_191847884.1">
    <property type="nucleotide sequence ID" value="NZ_BMUO01000008.1"/>
</dbReference>
<sequence>MPSGLRYWTVVDDDLEVVEDADRFLREIRLARGRAELTTKAYAEGLALFLRWCVRTERDWRTAAREMGLFLLWLRWTPGNGGQRQVVVPGPGSSLSWPASGVR</sequence>
<evidence type="ECO:0000313" key="4">
    <source>
        <dbReference type="Proteomes" id="UP001353952"/>
    </source>
</evidence>
<gene>
    <name evidence="3" type="ORF">RFN57_01595</name>
</gene>
<evidence type="ECO:0000256" key="1">
    <source>
        <dbReference type="ARBA" id="ARBA00023125"/>
    </source>
</evidence>
<dbReference type="InterPro" id="IPR004107">
    <property type="entry name" value="Integrase_SAM-like_N"/>
</dbReference>
<dbReference type="Pfam" id="PF02899">
    <property type="entry name" value="Phage_int_SAM_1"/>
    <property type="match status" value="1"/>
</dbReference>
<dbReference type="EMBL" id="JAYXNZ010000001">
    <property type="protein sequence ID" value="MEC7051011.1"/>
    <property type="molecule type" value="Genomic_DNA"/>
</dbReference>
<evidence type="ECO:0000313" key="3">
    <source>
        <dbReference type="EMBL" id="MEC7051011.1"/>
    </source>
</evidence>
<evidence type="ECO:0000259" key="2">
    <source>
        <dbReference type="Pfam" id="PF02899"/>
    </source>
</evidence>
<dbReference type="Gene3D" id="1.10.150.130">
    <property type="match status" value="1"/>
</dbReference>
<dbReference type="Proteomes" id="UP001353952">
    <property type="component" value="Unassembled WGS sequence"/>
</dbReference>
<organism evidence="3 4">
    <name type="scientific">Streptomyces violaceochromogenes</name>
    <dbReference type="NCBI Taxonomy" id="67377"/>
    <lineage>
        <taxon>Bacteria</taxon>
        <taxon>Bacillati</taxon>
        <taxon>Actinomycetota</taxon>
        <taxon>Actinomycetes</taxon>
        <taxon>Kitasatosporales</taxon>
        <taxon>Streptomycetaceae</taxon>
        <taxon>Streptomyces</taxon>
    </lineage>
</organism>
<proteinExistence type="predicted"/>